<evidence type="ECO:0000256" key="6">
    <source>
        <dbReference type="ARBA" id="ARBA00022840"/>
    </source>
</evidence>
<evidence type="ECO:0000259" key="10">
    <source>
        <dbReference type="Pfam" id="PF08245"/>
    </source>
</evidence>
<dbReference type="Pfam" id="PF08245">
    <property type="entry name" value="Mur_ligase_M"/>
    <property type="match status" value="1"/>
</dbReference>
<evidence type="ECO:0000256" key="4">
    <source>
        <dbReference type="ARBA" id="ARBA00022598"/>
    </source>
</evidence>
<accession>A0ABN4YDJ9</accession>
<proteinExistence type="inferred from homology"/>
<keyword evidence="4 7" id="KW-0436">Ligase</keyword>
<comment type="pathway">
    <text evidence="2 7 8">Cell wall biogenesis; peptidoglycan biosynthesis.</text>
</comment>
<evidence type="ECO:0000313" key="11">
    <source>
        <dbReference type="EMBL" id="ARD20733.1"/>
    </source>
</evidence>
<dbReference type="PANTHER" id="PTHR43692:SF1">
    <property type="entry name" value="UDP-N-ACETYLMURAMOYLALANINE--D-GLUTAMATE LIGASE"/>
    <property type="match status" value="1"/>
</dbReference>
<dbReference type="InterPro" id="IPR004101">
    <property type="entry name" value="Mur_ligase_C"/>
</dbReference>
<organism evidence="11 12">
    <name type="scientific">Shewanella japonica</name>
    <dbReference type="NCBI Taxonomy" id="93973"/>
    <lineage>
        <taxon>Bacteria</taxon>
        <taxon>Pseudomonadati</taxon>
        <taxon>Pseudomonadota</taxon>
        <taxon>Gammaproteobacteria</taxon>
        <taxon>Alteromonadales</taxon>
        <taxon>Shewanellaceae</taxon>
        <taxon>Shewanella</taxon>
    </lineage>
</organism>
<feature type="domain" description="Mur ligase central" evidence="10">
    <location>
        <begin position="114"/>
        <end position="280"/>
    </location>
</feature>
<dbReference type="InterPro" id="IPR036565">
    <property type="entry name" value="Mur-like_cat_sf"/>
</dbReference>
<dbReference type="HAMAP" id="MF_00639">
    <property type="entry name" value="MurD"/>
    <property type="match status" value="1"/>
</dbReference>
<dbReference type="SUPFAM" id="SSF53244">
    <property type="entry name" value="MurD-like peptide ligases, peptide-binding domain"/>
    <property type="match status" value="1"/>
</dbReference>
<feature type="binding site" evidence="7">
    <location>
        <begin position="116"/>
        <end position="122"/>
    </location>
    <ligand>
        <name>ATP</name>
        <dbReference type="ChEBI" id="CHEBI:30616"/>
    </ligand>
</feature>
<keyword evidence="7 8" id="KW-0131">Cell cycle</keyword>
<dbReference type="SUPFAM" id="SSF51984">
    <property type="entry name" value="MurCD N-terminal domain"/>
    <property type="match status" value="1"/>
</dbReference>
<comment type="similarity">
    <text evidence="7">Belongs to the MurCDEF family.</text>
</comment>
<keyword evidence="7 8" id="KW-0961">Cell wall biogenesis/degradation</keyword>
<gene>
    <name evidence="7" type="primary">murD</name>
    <name evidence="11" type="ORF">SJ2017_0387</name>
</gene>
<dbReference type="Gene3D" id="3.90.190.20">
    <property type="entry name" value="Mur ligase, C-terminal domain"/>
    <property type="match status" value="1"/>
</dbReference>
<dbReference type="NCBIfam" id="TIGR01087">
    <property type="entry name" value="murD"/>
    <property type="match status" value="1"/>
</dbReference>
<dbReference type="SUPFAM" id="SSF53623">
    <property type="entry name" value="MurD-like peptide ligases, catalytic domain"/>
    <property type="match status" value="1"/>
</dbReference>
<sequence>MQSSYSHIVLGLGATGLSVVRYLMSQGITPLVMDSRRTPPGQDTLAQEFPDVELLTGGFVCRYLVQAKQIIVSPGIPIDTPEIRAAMDMGIEVIGDVELFAQAIADRPPCVVAITGSNGKTTVTTLVYDMLNAAGKKVAVGGNIGIPVLDLLATDAEFFVLELSSFQLETTHSLQCIAATCLNISEDHMDRYHDIHSYRAAKLRLYQQSRFVMFNRDDALTYPDEPTNQNTFGLSVPEGDEWGLADGKILHGESEIMNLHEVSLIGSHNQANLLAAMALADACGIDKNMMIEIASHFSGLAHRCELVGLKQGVTYINDSKATNVGATVAALNGLSDHLGDLILIAGGEGKGADFKELEKSLTNVTQVITFGKDGSKIAQLKADSIEVNNLEEAVAKAVEITFSGDIVLLSPACASTDMYKNFMDRGDHFKQLVEQIEDGEG</sequence>
<dbReference type="Proteomes" id="UP000191820">
    <property type="component" value="Chromosome"/>
</dbReference>
<reference evidence="11 12" key="1">
    <citation type="submission" date="2017-03" db="EMBL/GenBank/DDBJ databases">
        <title>Genome sequencing of Shewanella japonica KCTC 22435.</title>
        <authorList>
            <person name="Kim K.M."/>
        </authorList>
    </citation>
    <scope>NUCLEOTIDE SEQUENCE [LARGE SCALE GENOMIC DNA]</scope>
    <source>
        <strain evidence="11 12">KCTC 22435</strain>
    </source>
</reference>
<comment type="catalytic activity">
    <reaction evidence="7 8">
        <text>UDP-N-acetyl-alpha-D-muramoyl-L-alanine + D-glutamate + ATP = UDP-N-acetyl-alpha-D-muramoyl-L-alanyl-D-glutamate + ADP + phosphate + H(+)</text>
        <dbReference type="Rhea" id="RHEA:16429"/>
        <dbReference type="ChEBI" id="CHEBI:15378"/>
        <dbReference type="ChEBI" id="CHEBI:29986"/>
        <dbReference type="ChEBI" id="CHEBI:30616"/>
        <dbReference type="ChEBI" id="CHEBI:43474"/>
        <dbReference type="ChEBI" id="CHEBI:83898"/>
        <dbReference type="ChEBI" id="CHEBI:83900"/>
        <dbReference type="ChEBI" id="CHEBI:456216"/>
        <dbReference type="EC" id="6.3.2.9"/>
    </reaction>
</comment>
<keyword evidence="6 7" id="KW-0067">ATP-binding</keyword>
<evidence type="ECO:0000256" key="2">
    <source>
        <dbReference type="ARBA" id="ARBA00004752"/>
    </source>
</evidence>
<evidence type="ECO:0000256" key="3">
    <source>
        <dbReference type="ARBA" id="ARBA00022490"/>
    </source>
</evidence>
<dbReference type="PANTHER" id="PTHR43692">
    <property type="entry name" value="UDP-N-ACETYLMURAMOYLALANINE--D-GLUTAMATE LIGASE"/>
    <property type="match status" value="1"/>
</dbReference>
<dbReference type="InterPro" id="IPR013221">
    <property type="entry name" value="Mur_ligase_cen"/>
</dbReference>
<evidence type="ECO:0000259" key="9">
    <source>
        <dbReference type="Pfam" id="PF02875"/>
    </source>
</evidence>
<keyword evidence="7 8" id="KW-0133">Cell shape</keyword>
<evidence type="ECO:0000256" key="8">
    <source>
        <dbReference type="RuleBase" id="RU003664"/>
    </source>
</evidence>
<keyword evidence="7 8" id="KW-0573">Peptidoglycan synthesis</keyword>
<dbReference type="EC" id="6.3.2.9" evidence="7 8"/>
<protein>
    <recommendedName>
        <fullName evidence="7 8">UDP-N-acetylmuramoylalanine--D-glutamate ligase</fullName>
        <ecNumber evidence="7 8">6.3.2.9</ecNumber>
    </recommendedName>
    <alternativeName>
        <fullName evidence="7">D-glutamic acid-adding enzyme</fullName>
    </alternativeName>
    <alternativeName>
        <fullName evidence="7">UDP-N-acetylmuramoyl-L-alanyl-D-glutamate synthetase</fullName>
    </alternativeName>
</protein>
<dbReference type="EMBL" id="CP020472">
    <property type="protein sequence ID" value="ARD20733.1"/>
    <property type="molecule type" value="Genomic_DNA"/>
</dbReference>
<evidence type="ECO:0000313" key="12">
    <source>
        <dbReference type="Proteomes" id="UP000191820"/>
    </source>
</evidence>
<name>A0ABN4YDJ9_9GAMM</name>
<keyword evidence="7 8" id="KW-0132">Cell division</keyword>
<feature type="domain" description="Mur ligase C-terminal" evidence="9">
    <location>
        <begin position="302"/>
        <end position="413"/>
    </location>
</feature>
<dbReference type="InterPro" id="IPR005762">
    <property type="entry name" value="MurD"/>
</dbReference>
<dbReference type="InterPro" id="IPR036615">
    <property type="entry name" value="Mur_ligase_C_dom_sf"/>
</dbReference>
<dbReference type="Pfam" id="PF02875">
    <property type="entry name" value="Mur_ligase_C"/>
    <property type="match status" value="1"/>
</dbReference>
<evidence type="ECO:0000256" key="7">
    <source>
        <dbReference type="HAMAP-Rule" id="MF_00639"/>
    </source>
</evidence>
<comment type="subcellular location">
    <subcellularLocation>
        <location evidence="1 7 8">Cytoplasm</location>
    </subcellularLocation>
</comment>
<comment type="function">
    <text evidence="7 8">Cell wall formation. Catalyzes the addition of glutamate to the nucleotide precursor UDP-N-acetylmuramoyl-L-alanine (UMA).</text>
</comment>
<keyword evidence="12" id="KW-1185">Reference proteome</keyword>
<evidence type="ECO:0000256" key="1">
    <source>
        <dbReference type="ARBA" id="ARBA00004496"/>
    </source>
</evidence>
<dbReference type="Gene3D" id="3.40.1190.10">
    <property type="entry name" value="Mur-like, catalytic domain"/>
    <property type="match status" value="1"/>
</dbReference>
<dbReference type="Gene3D" id="3.40.50.720">
    <property type="entry name" value="NAD(P)-binding Rossmann-like Domain"/>
    <property type="match status" value="1"/>
</dbReference>
<keyword evidence="3 7" id="KW-0963">Cytoplasm</keyword>
<evidence type="ECO:0000256" key="5">
    <source>
        <dbReference type="ARBA" id="ARBA00022741"/>
    </source>
</evidence>
<dbReference type="Pfam" id="PF21799">
    <property type="entry name" value="MurD-like_N"/>
    <property type="match status" value="1"/>
</dbReference>
<dbReference type="GO" id="GO:0016874">
    <property type="term" value="F:ligase activity"/>
    <property type="evidence" value="ECO:0007669"/>
    <property type="project" value="UniProtKB-KW"/>
</dbReference>
<dbReference type="RefSeq" id="WP_080914713.1">
    <property type="nucleotide sequence ID" value="NZ_CP020472.1"/>
</dbReference>
<keyword evidence="5 7" id="KW-0547">Nucleotide-binding</keyword>